<dbReference type="Gene3D" id="3.90.1590.10">
    <property type="entry name" value="glutathione-dependent formaldehyde- activating enzyme (gfa)"/>
    <property type="match status" value="1"/>
</dbReference>
<organism evidence="6 7">
    <name type="scientific">Apiospora hydei</name>
    <dbReference type="NCBI Taxonomy" id="1337664"/>
    <lineage>
        <taxon>Eukaryota</taxon>
        <taxon>Fungi</taxon>
        <taxon>Dikarya</taxon>
        <taxon>Ascomycota</taxon>
        <taxon>Pezizomycotina</taxon>
        <taxon>Sordariomycetes</taxon>
        <taxon>Xylariomycetidae</taxon>
        <taxon>Amphisphaeriales</taxon>
        <taxon>Apiosporaceae</taxon>
        <taxon>Apiospora</taxon>
    </lineage>
</organism>
<proteinExistence type="inferred from homology"/>
<accession>A0ABR1WXW0</accession>
<keyword evidence="7" id="KW-1185">Reference proteome</keyword>
<dbReference type="InterPro" id="IPR006913">
    <property type="entry name" value="CENP-V/GFA"/>
</dbReference>
<dbReference type="EMBL" id="JAQQWN010000004">
    <property type="protein sequence ID" value="KAK8087988.1"/>
    <property type="molecule type" value="Genomic_DNA"/>
</dbReference>
<comment type="caution">
    <text evidence="6">The sequence shown here is derived from an EMBL/GenBank/DDBJ whole genome shotgun (WGS) entry which is preliminary data.</text>
</comment>
<feature type="domain" description="CENP-V/GFA" evidence="5">
    <location>
        <begin position="6"/>
        <end position="129"/>
    </location>
</feature>
<evidence type="ECO:0000313" key="6">
    <source>
        <dbReference type="EMBL" id="KAK8087988.1"/>
    </source>
</evidence>
<evidence type="ECO:0000256" key="4">
    <source>
        <dbReference type="ARBA" id="ARBA00023239"/>
    </source>
</evidence>
<dbReference type="SUPFAM" id="SSF51316">
    <property type="entry name" value="Mss4-like"/>
    <property type="match status" value="1"/>
</dbReference>
<keyword evidence="2" id="KW-0479">Metal-binding</keyword>
<dbReference type="Proteomes" id="UP001433268">
    <property type="component" value="Unassembled WGS sequence"/>
</dbReference>
<sequence>MSNTHRTASCICGAIQINVTGAHCGSCQKATGVIFASNVVYKGDVRTTYLADKRDDPAAVLKMFEDTQSSDSGTVILRSFCAICGSRVTGQRQGSPDRVVMGMGLFGNDGDGRDRDLKAEIKPTSEYFCINRTAWLGEIQGALRVLRRCRKLHVATSE</sequence>
<gene>
    <name evidence="6" type="ORF">PG997_002949</name>
</gene>
<reference evidence="6 7" key="1">
    <citation type="submission" date="2023-01" db="EMBL/GenBank/DDBJ databases">
        <title>Analysis of 21 Apiospora genomes using comparative genomics revels a genus with tremendous synthesis potential of carbohydrate active enzymes and secondary metabolites.</title>
        <authorList>
            <person name="Sorensen T."/>
        </authorList>
    </citation>
    <scope>NUCLEOTIDE SEQUENCE [LARGE SCALE GENOMIC DNA]</scope>
    <source>
        <strain evidence="6 7">CBS 114990</strain>
    </source>
</reference>
<dbReference type="InterPro" id="IPR011057">
    <property type="entry name" value="Mss4-like_sf"/>
</dbReference>
<keyword evidence="3" id="KW-0862">Zinc</keyword>
<evidence type="ECO:0000256" key="3">
    <source>
        <dbReference type="ARBA" id="ARBA00022833"/>
    </source>
</evidence>
<evidence type="ECO:0000259" key="5">
    <source>
        <dbReference type="Pfam" id="PF04828"/>
    </source>
</evidence>
<dbReference type="RefSeq" id="XP_066670882.1">
    <property type="nucleotide sequence ID" value="XM_066807264.1"/>
</dbReference>
<name>A0ABR1WXW0_9PEZI</name>
<evidence type="ECO:0000313" key="7">
    <source>
        <dbReference type="Proteomes" id="UP001433268"/>
    </source>
</evidence>
<dbReference type="PANTHER" id="PTHR33337:SF43">
    <property type="entry name" value="CENP-V_GFA DOMAIN-CONTAINING PROTEIN"/>
    <property type="match status" value="1"/>
</dbReference>
<protein>
    <recommendedName>
        <fullName evidence="5">CENP-V/GFA domain-containing protein</fullName>
    </recommendedName>
</protein>
<evidence type="ECO:0000256" key="1">
    <source>
        <dbReference type="ARBA" id="ARBA00005495"/>
    </source>
</evidence>
<keyword evidence="4" id="KW-0456">Lyase</keyword>
<dbReference type="GeneID" id="92040324"/>
<comment type="similarity">
    <text evidence="1">Belongs to the Gfa family.</text>
</comment>
<evidence type="ECO:0000256" key="2">
    <source>
        <dbReference type="ARBA" id="ARBA00022723"/>
    </source>
</evidence>
<dbReference type="PANTHER" id="PTHR33337">
    <property type="entry name" value="GFA DOMAIN-CONTAINING PROTEIN"/>
    <property type="match status" value="1"/>
</dbReference>
<dbReference type="Pfam" id="PF04828">
    <property type="entry name" value="GFA"/>
    <property type="match status" value="1"/>
</dbReference>